<reference evidence="1" key="1">
    <citation type="journal article" date="2020" name="Stud. Mycol.">
        <title>101 Dothideomycetes genomes: a test case for predicting lifestyles and emergence of pathogens.</title>
        <authorList>
            <person name="Haridas S."/>
            <person name="Albert R."/>
            <person name="Binder M."/>
            <person name="Bloem J."/>
            <person name="Labutti K."/>
            <person name="Salamov A."/>
            <person name="Andreopoulos B."/>
            <person name="Baker S."/>
            <person name="Barry K."/>
            <person name="Bills G."/>
            <person name="Bluhm B."/>
            <person name="Cannon C."/>
            <person name="Castanera R."/>
            <person name="Culley D."/>
            <person name="Daum C."/>
            <person name="Ezra D."/>
            <person name="Gonzalez J."/>
            <person name="Henrissat B."/>
            <person name="Kuo A."/>
            <person name="Liang C."/>
            <person name="Lipzen A."/>
            <person name="Lutzoni F."/>
            <person name="Magnuson J."/>
            <person name="Mondo S."/>
            <person name="Nolan M."/>
            <person name="Ohm R."/>
            <person name="Pangilinan J."/>
            <person name="Park H.-J."/>
            <person name="Ramirez L."/>
            <person name="Alfaro M."/>
            <person name="Sun H."/>
            <person name="Tritt A."/>
            <person name="Yoshinaga Y."/>
            <person name="Zwiers L.-H."/>
            <person name="Turgeon B."/>
            <person name="Goodwin S."/>
            <person name="Spatafora J."/>
            <person name="Crous P."/>
            <person name="Grigoriev I."/>
        </authorList>
    </citation>
    <scope>NUCLEOTIDE SEQUENCE</scope>
    <source>
        <strain evidence="1">CBS 121739</strain>
    </source>
</reference>
<evidence type="ECO:0000313" key="2">
    <source>
        <dbReference type="Proteomes" id="UP000799437"/>
    </source>
</evidence>
<protein>
    <submittedName>
        <fullName evidence="1">Uncharacterized protein</fullName>
    </submittedName>
</protein>
<dbReference type="OrthoDB" id="197068at2759"/>
<name>A0A6A6W754_9PEZI</name>
<dbReference type="AlphaFoldDB" id="A0A6A6W754"/>
<dbReference type="GeneID" id="54482467"/>
<proteinExistence type="predicted"/>
<dbReference type="RefSeq" id="XP_033600197.1">
    <property type="nucleotide sequence ID" value="XM_033741413.1"/>
</dbReference>
<dbReference type="Proteomes" id="UP000799437">
    <property type="component" value="Unassembled WGS sequence"/>
</dbReference>
<keyword evidence="2" id="KW-1185">Reference proteome</keyword>
<accession>A0A6A6W754</accession>
<sequence>MAAESSAVVKAMLTMDALSVLVSSVTYHRRTEFVNHPKVDLSKRRAKELMTISRDDEYRAIDPSPIIHNDLPTYLKKNTQSALSKSCATDEVRLPTTRK</sequence>
<gene>
    <name evidence="1" type="ORF">EJ05DRAFT_399697</name>
</gene>
<evidence type="ECO:0000313" key="1">
    <source>
        <dbReference type="EMBL" id="KAF2757746.1"/>
    </source>
</evidence>
<organism evidence="1 2">
    <name type="scientific">Pseudovirgaria hyperparasitica</name>
    <dbReference type="NCBI Taxonomy" id="470096"/>
    <lineage>
        <taxon>Eukaryota</taxon>
        <taxon>Fungi</taxon>
        <taxon>Dikarya</taxon>
        <taxon>Ascomycota</taxon>
        <taxon>Pezizomycotina</taxon>
        <taxon>Dothideomycetes</taxon>
        <taxon>Dothideomycetes incertae sedis</taxon>
        <taxon>Acrospermales</taxon>
        <taxon>Acrospermaceae</taxon>
        <taxon>Pseudovirgaria</taxon>
    </lineage>
</organism>
<dbReference type="EMBL" id="ML996573">
    <property type="protein sequence ID" value="KAF2757746.1"/>
    <property type="molecule type" value="Genomic_DNA"/>
</dbReference>